<dbReference type="Proteomes" id="UP000094580">
    <property type="component" value="Unassembled WGS sequence"/>
</dbReference>
<organism evidence="2 3">
    <name type="scientific">Gottfriedia luciferensis</name>
    <dbReference type="NCBI Taxonomy" id="178774"/>
    <lineage>
        <taxon>Bacteria</taxon>
        <taxon>Bacillati</taxon>
        <taxon>Bacillota</taxon>
        <taxon>Bacilli</taxon>
        <taxon>Bacillales</taxon>
        <taxon>Bacillaceae</taxon>
        <taxon>Gottfriedia</taxon>
    </lineage>
</organism>
<comment type="caution">
    <text evidence="2">The sequence shown here is derived from an EMBL/GenBank/DDBJ whole genome shotgun (WGS) entry which is preliminary data.</text>
</comment>
<reference evidence="2 3" key="1">
    <citation type="submission" date="2016-07" db="EMBL/GenBank/DDBJ databases">
        <authorList>
            <person name="Townsley L."/>
            <person name="Shank E.A."/>
        </authorList>
    </citation>
    <scope>NUCLEOTIDE SEQUENCE [LARGE SCALE GENOMIC DNA]</scope>
    <source>
        <strain evidence="2 3">CH01</strain>
    </source>
</reference>
<feature type="transmembrane region" description="Helical" evidence="1">
    <location>
        <begin position="6"/>
        <end position="24"/>
    </location>
</feature>
<evidence type="ECO:0000313" key="2">
    <source>
        <dbReference type="EMBL" id="ODG92912.1"/>
    </source>
</evidence>
<evidence type="ECO:0000256" key="1">
    <source>
        <dbReference type="SAM" id="Phobius"/>
    </source>
</evidence>
<evidence type="ECO:0000313" key="3">
    <source>
        <dbReference type="Proteomes" id="UP000094580"/>
    </source>
</evidence>
<accession>A0ABX2ZT91</accession>
<keyword evidence="1" id="KW-1133">Transmembrane helix</keyword>
<feature type="transmembrane region" description="Helical" evidence="1">
    <location>
        <begin position="36"/>
        <end position="59"/>
    </location>
</feature>
<proteinExistence type="predicted"/>
<dbReference type="RefSeq" id="WP_069032851.1">
    <property type="nucleotide sequence ID" value="NZ_MDKC01000004.1"/>
</dbReference>
<gene>
    <name evidence="2" type="ORF">BED47_17170</name>
</gene>
<dbReference type="EMBL" id="MDKC01000004">
    <property type="protein sequence ID" value="ODG92912.1"/>
    <property type="molecule type" value="Genomic_DNA"/>
</dbReference>
<sequence length="62" mass="7043">MSDLFIFLPLFILIIVIAIIVFLINKFAKKKNKSTGRIVVTILLLYVTLNLIMGVITYFKGP</sequence>
<keyword evidence="1" id="KW-0472">Membrane</keyword>
<name>A0ABX2ZT91_9BACI</name>
<protein>
    <submittedName>
        <fullName evidence="2">Uncharacterized protein</fullName>
    </submittedName>
</protein>
<keyword evidence="1" id="KW-0812">Transmembrane</keyword>
<keyword evidence="3" id="KW-1185">Reference proteome</keyword>